<dbReference type="PRINTS" id="PR01100">
    <property type="entry name" value="SHIKIMTKNASE"/>
</dbReference>
<dbReference type="Pfam" id="PF01202">
    <property type="entry name" value="SKI"/>
    <property type="match status" value="1"/>
</dbReference>
<evidence type="ECO:0000259" key="8">
    <source>
        <dbReference type="PROSITE" id="PS51168"/>
    </source>
</evidence>
<dbReference type="Gene3D" id="1.20.59.10">
    <property type="entry name" value="Chorismate mutase"/>
    <property type="match status" value="1"/>
</dbReference>
<dbReference type="GO" id="GO:0004106">
    <property type="term" value="F:chorismate mutase activity"/>
    <property type="evidence" value="ECO:0007669"/>
    <property type="project" value="InterPro"/>
</dbReference>
<comment type="subunit">
    <text evidence="7">Monomer.</text>
</comment>
<keyword evidence="7" id="KW-0460">Magnesium</keyword>
<comment type="cofactor">
    <cofactor evidence="7">
        <name>Mg(2+)</name>
        <dbReference type="ChEBI" id="CHEBI:18420"/>
    </cofactor>
    <text evidence="7">Binds 1 Mg(2+) ion per subunit.</text>
</comment>
<feature type="binding site" evidence="7">
    <location>
        <begin position="100"/>
        <end position="105"/>
    </location>
    <ligand>
        <name>ATP</name>
        <dbReference type="ChEBI" id="CHEBI:30616"/>
    </ligand>
</feature>
<keyword evidence="10" id="KW-1185">Reference proteome</keyword>
<keyword evidence="1 7" id="KW-0028">Amino-acid biosynthesis</keyword>
<dbReference type="GO" id="GO:0000287">
    <property type="term" value="F:magnesium ion binding"/>
    <property type="evidence" value="ECO:0007669"/>
    <property type="project" value="UniProtKB-UniRule"/>
</dbReference>
<dbReference type="CDD" id="cd00464">
    <property type="entry name" value="SK"/>
    <property type="match status" value="1"/>
</dbReference>
<feature type="binding site" evidence="7">
    <location>
        <position position="206"/>
    </location>
    <ligand>
        <name>ATP</name>
        <dbReference type="ChEBI" id="CHEBI:30616"/>
    </ligand>
</feature>
<evidence type="ECO:0000313" key="9">
    <source>
        <dbReference type="EMBL" id="VUX20992.1"/>
    </source>
</evidence>
<keyword evidence="5 7" id="KW-0067">ATP-binding</keyword>
<evidence type="ECO:0000256" key="5">
    <source>
        <dbReference type="ARBA" id="ARBA00022840"/>
    </source>
</evidence>
<comment type="subcellular location">
    <subcellularLocation>
        <location evidence="7">Cytoplasm</location>
    </subcellularLocation>
</comment>
<dbReference type="PANTHER" id="PTHR21087:SF16">
    <property type="entry name" value="SHIKIMATE KINASE 1, CHLOROPLASTIC"/>
    <property type="match status" value="1"/>
</dbReference>
<comment type="pathway">
    <text evidence="7">Metabolic intermediate biosynthesis; chorismate biosynthesis; chorismate from D-erythrose 4-phosphate and phosphoenolpyruvate: step 5/7.</text>
</comment>
<dbReference type="PANTHER" id="PTHR21087">
    <property type="entry name" value="SHIKIMATE KINASE"/>
    <property type="match status" value="1"/>
</dbReference>
<dbReference type="SUPFAM" id="SSF48600">
    <property type="entry name" value="Chorismate mutase II"/>
    <property type="match status" value="1"/>
</dbReference>
<evidence type="ECO:0000256" key="4">
    <source>
        <dbReference type="ARBA" id="ARBA00022777"/>
    </source>
</evidence>
<dbReference type="InterPro" id="IPR027417">
    <property type="entry name" value="P-loop_NTPase"/>
</dbReference>
<dbReference type="EC" id="2.7.1.71" evidence="7"/>
<accession>A0A564UP53</accession>
<dbReference type="Pfam" id="PF01817">
    <property type="entry name" value="CM_2"/>
    <property type="match status" value="1"/>
</dbReference>
<dbReference type="InterPro" id="IPR002701">
    <property type="entry name" value="CM_II_prokaryot"/>
</dbReference>
<dbReference type="Proteomes" id="UP000363661">
    <property type="component" value="Unassembled WGS sequence"/>
</dbReference>
<evidence type="ECO:0000256" key="2">
    <source>
        <dbReference type="ARBA" id="ARBA00022679"/>
    </source>
</evidence>
<comment type="caution">
    <text evidence="7">Lacks conserved residue(s) required for the propagation of feature annotation.</text>
</comment>
<feature type="binding site" evidence="7">
    <location>
        <position position="122"/>
    </location>
    <ligand>
        <name>substrate</name>
    </ligand>
</feature>
<dbReference type="GO" id="GO:0008652">
    <property type="term" value="P:amino acid biosynthetic process"/>
    <property type="evidence" value="ECO:0007669"/>
    <property type="project" value="UniProtKB-KW"/>
</dbReference>
<evidence type="ECO:0000256" key="3">
    <source>
        <dbReference type="ARBA" id="ARBA00022741"/>
    </source>
</evidence>
<keyword evidence="7" id="KW-0963">Cytoplasm</keyword>
<reference evidence="9 10" key="1">
    <citation type="submission" date="2019-07" db="EMBL/GenBank/DDBJ databases">
        <authorList>
            <person name="Hibberd C M."/>
            <person name="Gehrig L. J."/>
            <person name="Chang H.-W."/>
            <person name="Venkatesh S."/>
        </authorList>
    </citation>
    <scope>NUCLEOTIDE SEQUENCE [LARGE SCALE GENOMIC DNA]</scope>
    <source>
        <strain evidence="9">Ruminococcus_torques_SSTS_Bg7063</strain>
    </source>
</reference>
<keyword evidence="6 7" id="KW-0057">Aromatic amino acid biosynthesis</keyword>
<dbReference type="UniPathway" id="UPA00053">
    <property type="reaction ID" value="UER00088"/>
</dbReference>
<dbReference type="GO" id="GO:0004765">
    <property type="term" value="F:shikimate kinase activity"/>
    <property type="evidence" value="ECO:0007669"/>
    <property type="project" value="UniProtKB-UniRule"/>
</dbReference>
<dbReference type="GO" id="GO:0005524">
    <property type="term" value="F:ATP binding"/>
    <property type="evidence" value="ECO:0007669"/>
    <property type="project" value="UniProtKB-UniRule"/>
</dbReference>
<name>A0A564UP53_9FIRM</name>
<dbReference type="InterPro" id="IPR031322">
    <property type="entry name" value="Shikimate/glucono_kinase"/>
</dbReference>
<dbReference type="InterPro" id="IPR036263">
    <property type="entry name" value="Chorismate_II_sf"/>
</dbReference>
<dbReference type="EMBL" id="CABHNA010000097">
    <property type="protein sequence ID" value="VUX20992.1"/>
    <property type="molecule type" value="Genomic_DNA"/>
</dbReference>
<feature type="binding site" evidence="7">
    <location>
        <position position="225"/>
    </location>
    <ligand>
        <name>substrate</name>
    </ligand>
</feature>
<keyword evidence="7" id="KW-0479">Metal-binding</keyword>
<dbReference type="AlphaFoldDB" id="A0A564UP53"/>
<dbReference type="Gene3D" id="3.40.50.300">
    <property type="entry name" value="P-loop containing nucleotide triphosphate hydrolases"/>
    <property type="match status" value="1"/>
</dbReference>
<dbReference type="GO" id="GO:0009423">
    <property type="term" value="P:chorismate biosynthetic process"/>
    <property type="evidence" value="ECO:0007669"/>
    <property type="project" value="UniProtKB-UniRule"/>
</dbReference>
<comment type="similarity">
    <text evidence="7">Belongs to the shikimate kinase family.</text>
</comment>
<feature type="binding site" evidence="7">
    <location>
        <position position="104"/>
    </location>
    <ligand>
        <name>Mg(2+)</name>
        <dbReference type="ChEBI" id="CHEBI:18420"/>
    </ligand>
</feature>
<gene>
    <name evidence="9" type="primary">aroK_2</name>
    <name evidence="7" type="synonym">aroK</name>
    <name evidence="9" type="ORF">RTSSTS7063_02711</name>
</gene>
<evidence type="ECO:0000256" key="1">
    <source>
        <dbReference type="ARBA" id="ARBA00022605"/>
    </source>
</evidence>
<dbReference type="InterPro" id="IPR000623">
    <property type="entry name" value="Shikimate_kinase/TSH1"/>
</dbReference>
<evidence type="ECO:0000256" key="6">
    <source>
        <dbReference type="ARBA" id="ARBA00023141"/>
    </source>
</evidence>
<sequence length="261" mass="30353">MNQLEILRESLGQCDEIILDALLMRNRIVEDIMAYKKSNDLPILQPEQEAKQKEWLEKRMEKKRHKAEVEDVFRSITMNSKRIQSRKLFNYNIVLIGFMGAGKSTISEFLKNSFAMEVIEMDQIIGEREGMTISDIFEVYGEQYFRNLETNLLIEMQSKTNVVISCGGGTPMRECNVVEMKKNGRVVLLTAKPETILDRVKDSHDRPLIENNKTVPFIADLMEKRREKYEAAADIIIETDGKDELQICEELILRLRQMDNK</sequence>
<dbReference type="HAMAP" id="MF_00109">
    <property type="entry name" value="Shikimate_kinase"/>
    <property type="match status" value="1"/>
</dbReference>
<feature type="binding site" evidence="7">
    <location>
        <position position="168"/>
    </location>
    <ligand>
        <name>substrate</name>
    </ligand>
</feature>
<protein>
    <recommendedName>
        <fullName evidence="7">Shikimate kinase</fullName>
        <shortName evidence="7">SK</shortName>
        <ecNumber evidence="7">2.7.1.71</ecNumber>
    </recommendedName>
</protein>
<dbReference type="RefSeq" id="WP_144367872.1">
    <property type="nucleotide sequence ID" value="NZ_CABHNA010000097.1"/>
</dbReference>
<evidence type="ECO:0000313" key="10">
    <source>
        <dbReference type="Proteomes" id="UP000363661"/>
    </source>
</evidence>
<feature type="binding site" evidence="7">
    <location>
        <position position="146"/>
    </location>
    <ligand>
        <name>substrate</name>
    </ligand>
</feature>
<dbReference type="SUPFAM" id="SSF52540">
    <property type="entry name" value="P-loop containing nucleoside triphosphate hydrolases"/>
    <property type="match status" value="1"/>
</dbReference>
<feature type="domain" description="Chorismate mutase" evidence="8">
    <location>
        <begin position="1"/>
        <end position="88"/>
    </location>
</feature>
<organism evidence="9 10">
    <name type="scientific">[Ruminococcus] torques</name>
    <dbReference type="NCBI Taxonomy" id="33039"/>
    <lineage>
        <taxon>Bacteria</taxon>
        <taxon>Bacillati</taxon>
        <taxon>Bacillota</taxon>
        <taxon>Clostridia</taxon>
        <taxon>Lachnospirales</taxon>
        <taxon>Lachnospiraceae</taxon>
        <taxon>Mediterraneibacter</taxon>
    </lineage>
</organism>
<keyword evidence="3 7" id="KW-0547">Nucleotide-binding</keyword>
<keyword evidence="4 7" id="KW-0418">Kinase</keyword>
<dbReference type="GO" id="GO:0009073">
    <property type="term" value="P:aromatic amino acid family biosynthetic process"/>
    <property type="evidence" value="ECO:0007669"/>
    <property type="project" value="UniProtKB-KW"/>
</dbReference>
<keyword evidence="2 7" id="KW-0808">Transferase</keyword>
<dbReference type="GO" id="GO:0005829">
    <property type="term" value="C:cytosol"/>
    <property type="evidence" value="ECO:0007669"/>
    <property type="project" value="TreeGrafter"/>
</dbReference>
<dbReference type="PROSITE" id="PS51168">
    <property type="entry name" value="CHORISMATE_MUT_2"/>
    <property type="match status" value="1"/>
</dbReference>
<proteinExistence type="inferred from homology"/>
<dbReference type="InterPro" id="IPR036979">
    <property type="entry name" value="CM_dom_sf"/>
</dbReference>
<evidence type="ECO:0000256" key="7">
    <source>
        <dbReference type="HAMAP-Rule" id="MF_00109"/>
    </source>
</evidence>
<comment type="catalytic activity">
    <reaction evidence="7">
        <text>shikimate + ATP = 3-phosphoshikimate + ADP + H(+)</text>
        <dbReference type="Rhea" id="RHEA:13121"/>
        <dbReference type="ChEBI" id="CHEBI:15378"/>
        <dbReference type="ChEBI" id="CHEBI:30616"/>
        <dbReference type="ChEBI" id="CHEBI:36208"/>
        <dbReference type="ChEBI" id="CHEBI:145989"/>
        <dbReference type="ChEBI" id="CHEBI:456216"/>
        <dbReference type="EC" id="2.7.1.71"/>
    </reaction>
</comment>
<comment type="function">
    <text evidence="7">Catalyzes the specific phosphorylation of the 3-hydroxyl group of shikimic acid using ATP as a cosubstrate.</text>
</comment>
<dbReference type="SMART" id="SM00830">
    <property type="entry name" value="CM_2"/>
    <property type="match status" value="1"/>
</dbReference>